<evidence type="ECO:0000256" key="1">
    <source>
        <dbReference type="ARBA" id="ARBA00001971"/>
    </source>
</evidence>
<dbReference type="InterPro" id="IPR036396">
    <property type="entry name" value="Cyt_P450_sf"/>
</dbReference>
<keyword evidence="6 13" id="KW-0479">Metal-binding</keyword>
<dbReference type="GO" id="GO:0046872">
    <property type="term" value="F:metal ion binding"/>
    <property type="evidence" value="ECO:0007669"/>
    <property type="project" value="UniProtKB-KW"/>
</dbReference>
<dbReference type="EMBL" id="JBFDAA010000012">
    <property type="protein sequence ID" value="KAL1123657.1"/>
    <property type="molecule type" value="Genomic_DNA"/>
</dbReference>
<dbReference type="PRINTS" id="PR00463">
    <property type="entry name" value="EP450I"/>
</dbReference>
<dbReference type="PRINTS" id="PR00385">
    <property type="entry name" value="P450"/>
</dbReference>
<organism evidence="15 16">
    <name type="scientific">Ranatra chinensis</name>
    <dbReference type="NCBI Taxonomy" id="642074"/>
    <lineage>
        <taxon>Eukaryota</taxon>
        <taxon>Metazoa</taxon>
        <taxon>Ecdysozoa</taxon>
        <taxon>Arthropoda</taxon>
        <taxon>Hexapoda</taxon>
        <taxon>Insecta</taxon>
        <taxon>Pterygota</taxon>
        <taxon>Neoptera</taxon>
        <taxon>Paraneoptera</taxon>
        <taxon>Hemiptera</taxon>
        <taxon>Heteroptera</taxon>
        <taxon>Panheteroptera</taxon>
        <taxon>Nepomorpha</taxon>
        <taxon>Nepidae</taxon>
        <taxon>Ranatrinae</taxon>
        <taxon>Ranatra</taxon>
    </lineage>
</organism>
<keyword evidence="7" id="KW-0256">Endoplasmic reticulum</keyword>
<keyword evidence="5 13" id="KW-0349">Heme</keyword>
<keyword evidence="12" id="KW-0472">Membrane</keyword>
<dbReference type="InterPro" id="IPR002401">
    <property type="entry name" value="Cyt_P450_E_grp-I"/>
</dbReference>
<dbReference type="SUPFAM" id="SSF48264">
    <property type="entry name" value="Cytochrome P450"/>
    <property type="match status" value="1"/>
</dbReference>
<dbReference type="GO" id="GO:0005789">
    <property type="term" value="C:endoplasmic reticulum membrane"/>
    <property type="evidence" value="ECO:0007669"/>
    <property type="project" value="UniProtKB-SubCell"/>
</dbReference>
<evidence type="ECO:0000256" key="5">
    <source>
        <dbReference type="ARBA" id="ARBA00022617"/>
    </source>
</evidence>
<name>A0ABD0YKL3_9HEMI</name>
<evidence type="ECO:0000256" key="6">
    <source>
        <dbReference type="ARBA" id="ARBA00022723"/>
    </source>
</evidence>
<dbReference type="PROSITE" id="PS00086">
    <property type="entry name" value="CYTOCHROME_P450"/>
    <property type="match status" value="1"/>
</dbReference>
<keyword evidence="10 13" id="KW-0408">Iron</keyword>
<dbReference type="PANTHER" id="PTHR24291">
    <property type="entry name" value="CYTOCHROME P450 FAMILY 4"/>
    <property type="match status" value="1"/>
</dbReference>
<evidence type="ECO:0000256" key="13">
    <source>
        <dbReference type="PIRSR" id="PIRSR602401-1"/>
    </source>
</evidence>
<accession>A0ABD0YKL3</accession>
<reference evidence="15 16" key="1">
    <citation type="submission" date="2024-07" db="EMBL/GenBank/DDBJ databases">
        <title>Chromosome-level genome assembly of the water stick insect Ranatra chinensis (Heteroptera: Nepidae).</title>
        <authorList>
            <person name="Liu X."/>
        </authorList>
    </citation>
    <scope>NUCLEOTIDE SEQUENCE [LARGE SCALE GENOMIC DNA]</scope>
    <source>
        <strain evidence="15">Cailab_2021Rc</strain>
        <tissue evidence="15">Muscle</tissue>
    </source>
</reference>
<evidence type="ECO:0000256" key="14">
    <source>
        <dbReference type="RuleBase" id="RU000461"/>
    </source>
</evidence>
<evidence type="ECO:0008006" key="17">
    <source>
        <dbReference type="Google" id="ProtNLM"/>
    </source>
</evidence>
<evidence type="ECO:0000313" key="16">
    <source>
        <dbReference type="Proteomes" id="UP001558652"/>
    </source>
</evidence>
<sequence length="233" mass="26764">MAFLDTLLEVEMNKPGTLSQDDIRQEVDTFTFEGHDTTSASLVFTLFLLGSHPEIQDKVAEELYSIFGDSQRSVEMKDLQQMVYLEKVIKESLRLYPSVPYISRALIHDLNLPGDVLIPKGANVIILPYILHRNKRFYPDPEVFDPERFNEDQCLNRHPFAYIPFSAGPRNCIGQKFAMMALKIILSTIIRKAKIESITTKEELRLLPFLILRPSEPIMIKVKPRQVRAESTV</sequence>
<evidence type="ECO:0000256" key="12">
    <source>
        <dbReference type="ARBA" id="ARBA00023136"/>
    </source>
</evidence>
<comment type="cofactor">
    <cofactor evidence="1 13">
        <name>heme</name>
        <dbReference type="ChEBI" id="CHEBI:30413"/>
    </cofactor>
</comment>
<evidence type="ECO:0000256" key="9">
    <source>
        <dbReference type="ARBA" id="ARBA00023002"/>
    </source>
</evidence>
<protein>
    <recommendedName>
        <fullName evidence="17">Cytochrome P450</fullName>
    </recommendedName>
</protein>
<comment type="caution">
    <text evidence="15">The sequence shown here is derived from an EMBL/GenBank/DDBJ whole genome shotgun (WGS) entry which is preliminary data.</text>
</comment>
<evidence type="ECO:0000256" key="8">
    <source>
        <dbReference type="ARBA" id="ARBA00022848"/>
    </source>
</evidence>
<evidence type="ECO:0000256" key="2">
    <source>
        <dbReference type="ARBA" id="ARBA00004174"/>
    </source>
</evidence>
<dbReference type="InterPro" id="IPR050196">
    <property type="entry name" value="Cytochrome_P450_Monoox"/>
</dbReference>
<evidence type="ECO:0000256" key="4">
    <source>
        <dbReference type="ARBA" id="ARBA00010617"/>
    </source>
</evidence>
<evidence type="ECO:0000256" key="10">
    <source>
        <dbReference type="ARBA" id="ARBA00023004"/>
    </source>
</evidence>
<dbReference type="PANTHER" id="PTHR24291:SF189">
    <property type="entry name" value="CYTOCHROME P450 4C3-RELATED"/>
    <property type="match status" value="1"/>
</dbReference>
<keyword evidence="16" id="KW-1185">Reference proteome</keyword>
<dbReference type="Proteomes" id="UP001558652">
    <property type="component" value="Unassembled WGS sequence"/>
</dbReference>
<dbReference type="InterPro" id="IPR017972">
    <property type="entry name" value="Cyt_P450_CS"/>
</dbReference>
<keyword evidence="9 14" id="KW-0560">Oxidoreductase</keyword>
<evidence type="ECO:0000256" key="11">
    <source>
        <dbReference type="ARBA" id="ARBA00023033"/>
    </source>
</evidence>
<comment type="subcellular location">
    <subcellularLocation>
        <location evidence="3">Endoplasmic reticulum membrane</location>
        <topology evidence="3">Peripheral membrane protein</topology>
    </subcellularLocation>
    <subcellularLocation>
        <location evidence="2">Microsome membrane</location>
        <topology evidence="2">Peripheral membrane protein</topology>
    </subcellularLocation>
</comment>
<dbReference type="AlphaFoldDB" id="A0ABD0YKL3"/>
<evidence type="ECO:0000313" key="15">
    <source>
        <dbReference type="EMBL" id="KAL1123657.1"/>
    </source>
</evidence>
<dbReference type="InterPro" id="IPR001128">
    <property type="entry name" value="Cyt_P450"/>
</dbReference>
<comment type="similarity">
    <text evidence="4 14">Belongs to the cytochrome P450 family.</text>
</comment>
<evidence type="ECO:0000256" key="7">
    <source>
        <dbReference type="ARBA" id="ARBA00022824"/>
    </source>
</evidence>
<keyword evidence="11 14" id="KW-0503">Monooxygenase</keyword>
<proteinExistence type="inferred from homology"/>
<feature type="binding site" description="axial binding residue" evidence="13">
    <location>
        <position position="172"/>
    </location>
    <ligand>
        <name>heme</name>
        <dbReference type="ChEBI" id="CHEBI:30413"/>
    </ligand>
    <ligandPart>
        <name>Fe</name>
        <dbReference type="ChEBI" id="CHEBI:18248"/>
    </ligandPart>
</feature>
<dbReference type="Gene3D" id="1.10.630.10">
    <property type="entry name" value="Cytochrome P450"/>
    <property type="match status" value="1"/>
</dbReference>
<evidence type="ECO:0000256" key="3">
    <source>
        <dbReference type="ARBA" id="ARBA00004406"/>
    </source>
</evidence>
<dbReference type="GO" id="GO:0004497">
    <property type="term" value="F:monooxygenase activity"/>
    <property type="evidence" value="ECO:0007669"/>
    <property type="project" value="UniProtKB-KW"/>
</dbReference>
<keyword evidence="8" id="KW-0492">Microsome</keyword>
<dbReference type="Pfam" id="PF00067">
    <property type="entry name" value="p450"/>
    <property type="match status" value="1"/>
</dbReference>
<gene>
    <name evidence="15" type="ORF">AAG570_002733</name>
</gene>